<evidence type="ECO:0000259" key="6">
    <source>
        <dbReference type="PROSITE" id="PS51194"/>
    </source>
</evidence>
<protein>
    <submittedName>
        <fullName evidence="7">DEAD/DEAH box helicase</fullName>
    </submittedName>
</protein>
<dbReference type="PROSITE" id="PS51194">
    <property type="entry name" value="HELICASE_CTER"/>
    <property type="match status" value="1"/>
</dbReference>
<keyword evidence="3 7" id="KW-0347">Helicase</keyword>
<evidence type="ECO:0000256" key="3">
    <source>
        <dbReference type="ARBA" id="ARBA00022806"/>
    </source>
</evidence>
<dbReference type="SMART" id="SM00490">
    <property type="entry name" value="HELICc"/>
    <property type="match status" value="1"/>
</dbReference>
<dbReference type="PROSITE" id="PS51192">
    <property type="entry name" value="HELICASE_ATP_BIND_1"/>
    <property type="match status" value="1"/>
</dbReference>
<dbReference type="InterPro" id="IPR050474">
    <property type="entry name" value="Hel308_SKI2-like"/>
</dbReference>
<dbReference type="SMART" id="SM00487">
    <property type="entry name" value="DEXDc"/>
    <property type="match status" value="1"/>
</dbReference>
<evidence type="ECO:0000313" key="7">
    <source>
        <dbReference type="EMBL" id="MFI2478754.1"/>
    </source>
</evidence>
<dbReference type="Pfam" id="PF00270">
    <property type="entry name" value="DEAD"/>
    <property type="match status" value="1"/>
</dbReference>
<dbReference type="Gene3D" id="1.10.3380.30">
    <property type="match status" value="1"/>
</dbReference>
<comment type="caution">
    <text evidence="7">The sequence shown here is derived from an EMBL/GenBank/DDBJ whole genome shotgun (WGS) entry which is preliminary data.</text>
</comment>
<reference evidence="7 8" key="1">
    <citation type="submission" date="2024-10" db="EMBL/GenBank/DDBJ databases">
        <title>The Natural Products Discovery Center: Release of the First 8490 Sequenced Strains for Exploring Actinobacteria Biosynthetic Diversity.</title>
        <authorList>
            <person name="Kalkreuter E."/>
            <person name="Kautsar S.A."/>
            <person name="Yang D."/>
            <person name="Bader C.D."/>
            <person name="Teijaro C.N."/>
            <person name="Fluegel L."/>
            <person name="Davis C.M."/>
            <person name="Simpson J.R."/>
            <person name="Lauterbach L."/>
            <person name="Steele A.D."/>
            <person name="Gui C."/>
            <person name="Meng S."/>
            <person name="Li G."/>
            <person name="Viehrig K."/>
            <person name="Ye F."/>
            <person name="Su P."/>
            <person name="Kiefer A.F."/>
            <person name="Nichols A."/>
            <person name="Cepeda A.J."/>
            <person name="Yan W."/>
            <person name="Fan B."/>
            <person name="Jiang Y."/>
            <person name="Adhikari A."/>
            <person name="Zheng C.-J."/>
            <person name="Schuster L."/>
            <person name="Cowan T.M."/>
            <person name="Smanski M.J."/>
            <person name="Chevrette M.G."/>
            <person name="De Carvalho L.P.S."/>
            <person name="Shen B."/>
        </authorList>
    </citation>
    <scope>NUCLEOTIDE SEQUENCE [LARGE SCALE GENOMIC DNA]</scope>
    <source>
        <strain evidence="7 8">NPDC019275</strain>
    </source>
</reference>
<dbReference type="GO" id="GO:0004386">
    <property type="term" value="F:helicase activity"/>
    <property type="evidence" value="ECO:0007669"/>
    <property type="project" value="UniProtKB-KW"/>
</dbReference>
<accession>A0ABW7XCQ7</accession>
<evidence type="ECO:0000256" key="2">
    <source>
        <dbReference type="ARBA" id="ARBA00022801"/>
    </source>
</evidence>
<dbReference type="EMBL" id="JBIRYO010000057">
    <property type="protein sequence ID" value="MFI2478754.1"/>
    <property type="molecule type" value="Genomic_DNA"/>
</dbReference>
<dbReference type="PANTHER" id="PTHR47961:SF6">
    <property type="entry name" value="DNA-DIRECTED DNA POLYMERASE"/>
    <property type="match status" value="1"/>
</dbReference>
<evidence type="ECO:0000313" key="8">
    <source>
        <dbReference type="Proteomes" id="UP001611415"/>
    </source>
</evidence>
<dbReference type="InterPro" id="IPR014001">
    <property type="entry name" value="Helicase_ATP-bd"/>
</dbReference>
<dbReference type="Gene3D" id="3.40.50.300">
    <property type="entry name" value="P-loop containing nucleotide triphosphate hydrolases"/>
    <property type="match status" value="2"/>
</dbReference>
<dbReference type="SUPFAM" id="SSF52540">
    <property type="entry name" value="P-loop containing nucleoside triphosphate hydrolases"/>
    <property type="match status" value="1"/>
</dbReference>
<evidence type="ECO:0000256" key="1">
    <source>
        <dbReference type="ARBA" id="ARBA00022741"/>
    </source>
</evidence>
<dbReference type="Proteomes" id="UP001611415">
    <property type="component" value="Unassembled WGS sequence"/>
</dbReference>
<keyword evidence="4" id="KW-0067">ATP-binding</keyword>
<feature type="domain" description="Helicase C-terminal" evidence="6">
    <location>
        <begin position="343"/>
        <end position="516"/>
    </location>
</feature>
<keyword evidence="1" id="KW-0547">Nucleotide-binding</keyword>
<organism evidence="7 8">
    <name type="scientific">Nocardia xishanensis</name>
    <dbReference type="NCBI Taxonomy" id="238964"/>
    <lineage>
        <taxon>Bacteria</taxon>
        <taxon>Bacillati</taxon>
        <taxon>Actinomycetota</taxon>
        <taxon>Actinomycetes</taxon>
        <taxon>Mycobacteriales</taxon>
        <taxon>Nocardiaceae</taxon>
        <taxon>Nocardia</taxon>
    </lineage>
</organism>
<keyword evidence="8" id="KW-1185">Reference proteome</keyword>
<sequence>MKIADPDAVLPPHPPNTDVRVLIPVGDRFADLRSRLAAEQVPFREVGYLLEQESVHTLNDDGQLTVVTDQSGLTRSASRRNRAASGPAAQTARDAFELMWQNHSTVEGLLTEPLPIERVVPAAWVRYLPHPMVNPAQAEAIPHIISSDEHLIVVAPTGAGKTVMGMVAALRTVLEQGKKAAWLVPQRSLTDELNEELDSWRQRGLRVERLSGEYRIDAQRIRDADLWVTTTEKFESICRTASLREALAEVGCLIVDEIHLLGDRTRGPFLEAILARVRGAGSRMRIIGLSATVANADELAGWLHARTVRVAWRPTQLTWQLPVVAKAADWSLVEGAKSRLTSGIVNMVTADRGSVLVFCSSKRNVRRTALIIAASRGADVFGVDPDDPDVVHRICAAARVGLHYKGWEYKREAEKGFRVRELDVLVATSTVAAGVNMPARAVVVQDTEVGLKSIDVATVQQMFGRAGRVGAGENEGWAFLIVDDVERAVWQRKLLAGFRVDSQIQDSFPEHVLAEAIQGRINSLSQAERWCAQTLAHHQGSRDMTPLRQAVRLLIDGDFLRQVARSDNIDELIPTELGLLTARLMVSPQVCYQLRTALAGLDLPKSPTEAENLLIQTIAAHVPELAQAAISEALKANAVQLKLAGGVVSDDGHVHIDRRQSAGSFAYSQGDLACAVLSTAANSPSQFHRGARVIAGIPYATMYPILERAPRYLHWLSSQGFLGTVHPWVAVVAADLSKRIRWRRCQPGRGAGRLLWMCEQMVTAEHAEDLVPTLWHAATSRGLTSPDWTETGRPQGTQLNPSDYAALLRDRVTGAVLESTSREVHLKCSTTAVLATWSGANYITCPAPQGKATADAPGSGSEHGTAVFTWRGDYQASGWLSEYSQCQPVVDQRLVSIQT</sequence>
<dbReference type="RefSeq" id="WP_397096407.1">
    <property type="nucleotide sequence ID" value="NZ_JBIRYO010000057.1"/>
</dbReference>
<dbReference type="Pfam" id="PF00271">
    <property type="entry name" value="Helicase_C"/>
    <property type="match status" value="1"/>
</dbReference>
<evidence type="ECO:0000256" key="4">
    <source>
        <dbReference type="ARBA" id="ARBA00022840"/>
    </source>
</evidence>
<dbReference type="PANTHER" id="PTHR47961">
    <property type="entry name" value="DNA POLYMERASE THETA, PUTATIVE (AFU_ORTHOLOGUE AFUA_1G05260)-RELATED"/>
    <property type="match status" value="1"/>
</dbReference>
<gene>
    <name evidence="7" type="ORF">ACH49W_35935</name>
</gene>
<dbReference type="InterPro" id="IPR001650">
    <property type="entry name" value="Helicase_C-like"/>
</dbReference>
<proteinExistence type="predicted"/>
<evidence type="ECO:0000259" key="5">
    <source>
        <dbReference type="PROSITE" id="PS51192"/>
    </source>
</evidence>
<feature type="domain" description="Helicase ATP-binding" evidence="5">
    <location>
        <begin position="142"/>
        <end position="311"/>
    </location>
</feature>
<dbReference type="InterPro" id="IPR011545">
    <property type="entry name" value="DEAD/DEAH_box_helicase_dom"/>
</dbReference>
<keyword evidence="2" id="KW-0378">Hydrolase</keyword>
<name>A0ABW7XCQ7_9NOCA</name>
<dbReference type="InterPro" id="IPR027417">
    <property type="entry name" value="P-loop_NTPase"/>
</dbReference>